<evidence type="ECO:0000313" key="3">
    <source>
        <dbReference type="Proteomes" id="UP000414364"/>
    </source>
</evidence>
<comment type="caution">
    <text evidence="2">The sequence shown here is derived from an EMBL/GenBank/DDBJ whole genome shotgun (WGS) entry which is preliminary data.</text>
</comment>
<evidence type="ECO:0000256" key="1">
    <source>
        <dbReference type="SAM" id="Phobius"/>
    </source>
</evidence>
<keyword evidence="1" id="KW-1133">Transmembrane helix</keyword>
<dbReference type="EMBL" id="VDFP01000025">
    <property type="protein sequence ID" value="MQS76760.1"/>
    <property type="molecule type" value="Genomic_DNA"/>
</dbReference>
<feature type="transmembrane region" description="Helical" evidence="1">
    <location>
        <begin position="69"/>
        <end position="91"/>
    </location>
</feature>
<dbReference type="Proteomes" id="UP000414364">
    <property type="component" value="Unassembled WGS sequence"/>
</dbReference>
<keyword evidence="1" id="KW-0812">Transmembrane</keyword>
<proteinExistence type="predicted"/>
<organism evidence="2 3">
    <name type="scientific">Companilactobacillus halodurans</name>
    <dbReference type="NCBI Taxonomy" id="2584183"/>
    <lineage>
        <taxon>Bacteria</taxon>
        <taxon>Bacillati</taxon>
        <taxon>Bacillota</taxon>
        <taxon>Bacilli</taxon>
        <taxon>Lactobacillales</taxon>
        <taxon>Lactobacillaceae</taxon>
        <taxon>Companilactobacillus</taxon>
    </lineage>
</organism>
<dbReference type="AlphaFoldDB" id="A0A5P0ZR69"/>
<accession>A0A5P0ZR69</accession>
<protein>
    <submittedName>
        <fullName evidence="2">Uncharacterized protein</fullName>
    </submittedName>
</protein>
<dbReference type="RefSeq" id="WP_153386372.1">
    <property type="nucleotide sequence ID" value="NZ_VDFO01000033.1"/>
</dbReference>
<keyword evidence="1" id="KW-0472">Membrane</keyword>
<name>A0A5P0ZR69_9LACO</name>
<gene>
    <name evidence="2" type="ORF">FHL06_10300</name>
</gene>
<evidence type="ECO:0000313" key="2">
    <source>
        <dbReference type="EMBL" id="MQS76760.1"/>
    </source>
</evidence>
<feature type="transmembrane region" description="Helical" evidence="1">
    <location>
        <begin position="36"/>
        <end position="54"/>
    </location>
</feature>
<reference evidence="2 3" key="1">
    <citation type="journal article" date="2019" name="Syst. Appl. Microbiol.">
        <title>Polyphasic characterization of two novel Lactobacillus spp. isolated from blown salami packages: Description of Lactobacillus halodurans sp. nov. and Lactobacillus salsicarnum sp. nov.</title>
        <authorList>
            <person name="Schuster J.A."/>
            <person name="Klingl A."/>
            <person name="Vogel R.F."/>
            <person name="Ehrmann M.A."/>
        </authorList>
    </citation>
    <scope>NUCLEOTIDE SEQUENCE [LARGE SCALE GENOMIC DNA]</scope>
    <source>
        <strain evidence="2 3">TMW 1.2172</strain>
    </source>
</reference>
<sequence>MRNTIIELSFFSSKKPFLMDKLDNDLNKKFGVRFQFLFELFEFVMIGYIVYAVVMDLKYQGLQINMASLHQVIFLFVIIMAIMVGDLIMIAKDLHVYKFIKNYSPEAK</sequence>
<dbReference type="OrthoDB" id="2295604at2"/>